<protein>
    <recommendedName>
        <fullName evidence="4">Methyltransferase type 11 domain-containing protein</fullName>
    </recommendedName>
</protein>
<proteinExistence type="predicted"/>
<dbReference type="EMBL" id="RSCE01000007">
    <property type="protein sequence ID" value="RSH81014.1"/>
    <property type="molecule type" value="Genomic_DNA"/>
</dbReference>
<feature type="compositionally biased region" description="Polar residues" evidence="1">
    <location>
        <begin position="1"/>
        <end position="12"/>
    </location>
</feature>
<evidence type="ECO:0000313" key="2">
    <source>
        <dbReference type="EMBL" id="RSH81014.1"/>
    </source>
</evidence>
<dbReference type="STRING" id="105984.A0A427XQ84"/>
<dbReference type="Gene3D" id="3.40.50.150">
    <property type="entry name" value="Vaccinia Virus protein VP39"/>
    <property type="match status" value="1"/>
</dbReference>
<dbReference type="RefSeq" id="XP_028475733.1">
    <property type="nucleotide sequence ID" value="XM_028623759.1"/>
</dbReference>
<feature type="region of interest" description="Disordered" evidence="1">
    <location>
        <begin position="169"/>
        <end position="189"/>
    </location>
</feature>
<reference evidence="2 3" key="1">
    <citation type="submission" date="2018-11" db="EMBL/GenBank/DDBJ databases">
        <title>Genome sequence of Apiotrichum porosum DSM 27194.</title>
        <authorList>
            <person name="Aliyu H."/>
            <person name="Gorte O."/>
            <person name="Ochsenreither K."/>
        </authorList>
    </citation>
    <scope>NUCLEOTIDE SEQUENCE [LARGE SCALE GENOMIC DNA]</scope>
    <source>
        <strain evidence="2 3">DSM 27194</strain>
    </source>
</reference>
<evidence type="ECO:0000313" key="3">
    <source>
        <dbReference type="Proteomes" id="UP000279236"/>
    </source>
</evidence>
<dbReference type="InterPro" id="IPR050508">
    <property type="entry name" value="Methyltransf_Superfamily"/>
</dbReference>
<feature type="region of interest" description="Disordered" evidence="1">
    <location>
        <begin position="50"/>
        <end position="69"/>
    </location>
</feature>
<organism evidence="2 3">
    <name type="scientific">Apiotrichum porosum</name>
    <dbReference type="NCBI Taxonomy" id="105984"/>
    <lineage>
        <taxon>Eukaryota</taxon>
        <taxon>Fungi</taxon>
        <taxon>Dikarya</taxon>
        <taxon>Basidiomycota</taxon>
        <taxon>Agaricomycotina</taxon>
        <taxon>Tremellomycetes</taxon>
        <taxon>Trichosporonales</taxon>
        <taxon>Trichosporonaceae</taxon>
        <taxon>Apiotrichum</taxon>
    </lineage>
</organism>
<sequence>MADDNTASSFLSHLQGGGGTQPQAPGAGQAHNHFHGHHHAGDHHHHVAAAAGHGHGHGHGHGDEDHWDADEYVTKPGMQETAALNAENIVFALARAGVDAATLPSLSLLEVGCGPGVVTAHLVDKFGSVHSIDTSPRMLTKFAETYADKETEGKVSWALHQLDSKSGDAFMRGTPMPSPTPQDAGRQVRPPRERFDVAVAVLVVHHVDDLESFFKGVFSVLEPGGKVVITEFTTYANGRDVLQELSAERAKEKAEAAAKAGGSVNAPGVHHAPFSPELLGALLNRYGFVDVGGDRNGTLPVFGTDKEGVPTMYVYGTKPK</sequence>
<feature type="compositionally biased region" description="Basic residues" evidence="1">
    <location>
        <begin position="32"/>
        <end position="44"/>
    </location>
</feature>
<feature type="region of interest" description="Disordered" evidence="1">
    <location>
        <begin position="1"/>
        <end position="44"/>
    </location>
</feature>
<dbReference type="GeneID" id="39592989"/>
<evidence type="ECO:0008006" key="4">
    <source>
        <dbReference type="Google" id="ProtNLM"/>
    </source>
</evidence>
<dbReference type="Pfam" id="PF13489">
    <property type="entry name" value="Methyltransf_23"/>
    <property type="match status" value="1"/>
</dbReference>
<dbReference type="SUPFAM" id="SSF53335">
    <property type="entry name" value="S-adenosyl-L-methionine-dependent methyltransferases"/>
    <property type="match status" value="1"/>
</dbReference>
<dbReference type="GO" id="GO:0008168">
    <property type="term" value="F:methyltransferase activity"/>
    <property type="evidence" value="ECO:0007669"/>
    <property type="project" value="TreeGrafter"/>
</dbReference>
<evidence type="ECO:0000256" key="1">
    <source>
        <dbReference type="SAM" id="MobiDB-lite"/>
    </source>
</evidence>
<gene>
    <name evidence="2" type="ORF">EHS24_008446</name>
</gene>
<keyword evidence="3" id="KW-1185">Reference proteome</keyword>
<dbReference type="InterPro" id="IPR029063">
    <property type="entry name" value="SAM-dependent_MTases_sf"/>
</dbReference>
<name>A0A427XQ84_9TREE</name>
<dbReference type="Proteomes" id="UP000279236">
    <property type="component" value="Unassembled WGS sequence"/>
</dbReference>
<feature type="compositionally biased region" description="Low complexity" evidence="1">
    <location>
        <begin position="21"/>
        <end position="31"/>
    </location>
</feature>
<dbReference type="PANTHER" id="PTHR42912">
    <property type="entry name" value="METHYLTRANSFERASE"/>
    <property type="match status" value="1"/>
</dbReference>
<comment type="caution">
    <text evidence="2">The sequence shown here is derived from an EMBL/GenBank/DDBJ whole genome shotgun (WGS) entry which is preliminary data.</text>
</comment>
<accession>A0A427XQ84</accession>
<dbReference type="CDD" id="cd02440">
    <property type="entry name" value="AdoMet_MTases"/>
    <property type="match status" value="1"/>
</dbReference>
<dbReference type="OrthoDB" id="3647at2759"/>
<dbReference type="AlphaFoldDB" id="A0A427XQ84"/>